<reference evidence="1" key="1">
    <citation type="submission" date="2022-10" db="EMBL/GenBank/DDBJ databases">
        <title>Culturing micro-colonial fungi from biological soil crusts in the Mojave desert and describing Neophaeococcomyces mojavensis, and introducing the new genera and species Taxawa tesnikishii.</title>
        <authorList>
            <person name="Kurbessoian T."/>
            <person name="Stajich J.E."/>
        </authorList>
    </citation>
    <scope>NUCLEOTIDE SEQUENCE</scope>
    <source>
        <strain evidence="1">JES_112</strain>
    </source>
</reference>
<gene>
    <name evidence="1" type="ORF">H2198_002632</name>
</gene>
<evidence type="ECO:0000313" key="1">
    <source>
        <dbReference type="EMBL" id="KAJ9660324.1"/>
    </source>
</evidence>
<keyword evidence="2" id="KW-1185">Reference proteome</keyword>
<accession>A0ACC3AE68</accession>
<dbReference type="Proteomes" id="UP001172386">
    <property type="component" value="Unassembled WGS sequence"/>
</dbReference>
<protein>
    <submittedName>
        <fullName evidence="1">Uncharacterized protein</fullName>
    </submittedName>
</protein>
<proteinExistence type="predicted"/>
<comment type="caution">
    <text evidence="1">The sequence shown here is derived from an EMBL/GenBank/DDBJ whole genome shotgun (WGS) entry which is preliminary data.</text>
</comment>
<name>A0ACC3AE68_9EURO</name>
<sequence length="784" mass="85827">MADSSSQNFSTSGTAPSLPRTPQREYPIGFGQESQLIITEAPFSPPRRNSSLAFSQRPARTFIGLLNRQTPNVQPQTTEQSSCSQPNIGKKRILARACIHDDSSSVHVAQMQRTFQVAKAALHLEIIAASSPASSIESRMNLGQSSPLPIEHIEHHRAEERQPEADSKAWRYSMAPQSLAAVSIDVREPLPSPTLPDLSLQALVTGSEAVEPISSGFSSPVVLHFESDIPDAVVAVPPSSNRLRRCTKKVSLDSQRQPTADMMLHNELDQSLTELRMTSDGSEGDSTEESPIVSHLKRRSCGPSIDVGLPQSPDCGIYLSKTAKAAAESAKAKRRLLKDMFPLSRNKERQSGHEADSNAPSLVKQDLACPNTTLHHIGSITPCPDPSVHDTPLTSSMLRRPVSRYGAEVMLDDEGLPIPPHIIPLGASRATATGSPMPFARVRARPVVSQGESHKQQAPPSQNNWTVSHPQYPQQCSLNEHFQPGWYYAREPLRASARPIYSFSTAASKVSGSDQAPDSRIRDSYKTDTLTALAKPPSRYRKNGIGAAVAPRGVSRYYQRPLSSTRPDSSLRPSSGQTYAGEGEVRFRSSPPRELGPEPFLSHRRKRAADDSFIIEEDSVHSSRRLSPTLQLKGSDEMMDVDEQTKAAVRLSIFGTNTPEALHKARQGIKELSPNVQVFRRSKQGHFDGRKKRRPSYWDNDLKEVRDSPAGRGGVNSPVSAQASMQAEFEIASLGRSEMNLDENDLAGEVARAEEQLEKDPSTTQNGSTEDNEKMNVDFAGTTV</sequence>
<dbReference type="EMBL" id="JAPDRQ010000032">
    <property type="protein sequence ID" value="KAJ9660324.1"/>
    <property type="molecule type" value="Genomic_DNA"/>
</dbReference>
<organism evidence="1 2">
    <name type="scientific">Neophaeococcomyces mojaviensis</name>
    <dbReference type="NCBI Taxonomy" id="3383035"/>
    <lineage>
        <taxon>Eukaryota</taxon>
        <taxon>Fungi</taxon>
        <taxon>Dikarya</taxon>
        <taxon>Ascomycota</taxon>
        <taxon>Pezizomycotina</taxon>
        <taxon>Eurotiomycetes</taxon>
        <taxon>Chaetothyriomycetidae</taxon>
        <taxon>Chaetothyriales</taxon>
        <taxon>Chaetothyriales incertae sedis</taxon>
        <taxon>Neophaeococcomyces</taxon>
    </lineage>
</organism>
<evidence type="ECO:0000313" key="2">
    <source>
        <dbReference type="Proteomes" id="UP001172386"/>
    </source>
</evidence>